<organism evidence="1 2">
    <name type="scientific">Aquamicrobium terrae</name>
    <dbReference type="NCBI Taxonomy" id="1324945"/>
    <lineage>
        <taxon>Bacteria</taxon>
        <taxon>Pseudomonadati</taxon>
        <taxon>Pseudomonadota</taxon>
        <taxon>Alphaproteobacteria</taxon>
        <taxon>Hyphomicrobiales</taxon>
        <taxon>Phyllobacteriaceae</taxon>
        <taxon>Aquamicrobium</taxon>
    </lineage>
</organism>
<name>A0ABV2N3S3_9HYPH</name>
<proteinExistence type="predicted"/>
<gene>
    <name evidence="1" type="ORF">ABID37_002720</name>
</gene>
<keyword evidence="2" id="KW-1185">Reference proteome</keyword>
<comment type="caution">
    <text evidence="1">The sequence shown here is derived from an EMBL/GenBank/DDBJ whole genome shotgun (WGS) entry which is preliminary data.</text>
</comment>
<evidence type="ECO:0000313" key="1">
    <source>
        <dbReference type="EMBL" id="MET3792503.1"/>
    </source>
</evidence>
<reference evidence="1 2" key="1">
    <citation type="submission" date="2024-06" db="EMBL/GenBank/DDBJ databases">
        <title>Genomic Encyclopedia of Type Strains, Phase IV (KMG-IV): sequencing the most valuable type-strain genomes for metagenomic binning, comparative biology and taxonomic classification.</title>
        <authorList>
            <person name="Goeker M."/>
        </authorList>
    </citation>
    <scope>NUCLEOTIDE SEQUENCE [LARGE SCALE GENOMIC DNA]</scope>
    <source>
        <strain evidence="1 2">DSM 27865</strain>
    </source>
</reference>
<dbReference type="EMBL" id="JBEPML010000008">
    <property type="protein sequence ID" value="MET3792503.1"/>
    <property type="molecule type" value="Genomic_DNA"/>
</dbReference>
<accession>A0ABV2N3S3</accession>
<dbReference type="Proteomes" id="UP001549076">
    <property type="component" value="Unassembled WGS sequence"/>
</dbReference>
<protein>
    <submittedName>
        <fullName evidence="1">Uncharacterized protein</fullName>
    </submittedName>
</protein>
<evidence type="ECO:0000313" key="2">
    <source>
        <dbReference type="Proteomes" id="UP001549076"/>
    </source>
</evidence>
<sequence length="57" mass="6560">MELMVWANAKSSIKPTSPETRAHWVALDRTVARLFFWSSLMEAVQEPMISLQSHLET</sequence>